<gene>
    <name evidence="1" type="ORF">BT62DRAFT_334995</name>
</gene>
<organism evidence="1 2">
    <name type="scientific">Guyanagaster necrorhizus</name>
    <dbReference type="NCBI Taxonomy" id="856835"/>
    <lineage>
        <taxon>Eukaryota</taxon>
        <taxon>Fungi</taxon>
        <taxon>Dikarya</taxon>
        <taxon>Basidiomycota</taxon>
        <taxon>Agaricomycotina</taxon>
        <taxon>Agaricomycetes</taxon>
        <taxon>Agaricomycetidae</taxon>
        <taxon>Agaricales</taxon>
        <taxon>Marasmiineae</taxon>
        <taxon>Physalacriaceae</taxon>
        <taxon>Guyanagaster</taxon>
    </lineage>
</organism>
<accession>A0A9P7VNL0</accession>
<dbReference type="Proteomes" id="UP000812287">
    <property type="component" value="Unassembled WGS sequence"/>
</dbReference>
<evidence type="ECO:0000313" key="2">
    <source>
        <dbReference type="Proteomes" id="UP000812287"/>
    </source>
</evidence>
<dbReference type="GeneID" id="66102837"/>
<reference evidence="1" key="1">
    <citation type="submission" date="2020-11" db="EMBL/GenBank/DDBJ databases">
        <title>Adaptations for nitrogen fixation in a non-lichenized fungal sporocarp promotes dispersal by wood-feeding termites.</title>
        <authorList>
            <consortium name="DOE Joint Genome Institute"/>
            <person name="Koch R.A."/>
            <person name="Yoon G."/>
            <person name="Arayal U."/>
            <person name="Lail K."/>
            <person name="Amirebrahimi M."/>
            <person name="Labutti K."/>
            <person name="Lipzen A."/>
            <person name="Riley R."/>
            <person name="Barry K."/>
            <person name="Henrissat B."/>
            <person name="Grigoriev I.V."/>
            <person name="Herr J.R."/>
            <person name="Aime M.C."/>
        </authorList>
    </citation>
    <scope>NUCLEOTIDE SEQUENCE</scope>
    <source>
        <strain evidence="1">MCA 3950</strain>
    </source>
</reference>
<keyword evidence="2" id="KW-1185">Reference proteome</keyword>
<dbReference type="EMBL" id="MU250546">
    <property type="protein sequence ID" value="KAG7443186.1"/>
    <property type="molecule type" value="Genomic_DNA"/>
</dbReference>
<sequence>MRRPVVIYIHAFACLHTGLSRRVTEKVQIAPSFTRVFYDQSSKDLRNVDGSSSLVVECKMSYYLLAVLPRIGVDVRIKFVDPQNDAPKTLQLCTKFRFVKNVHFPSVTALARRGTSSHQWSIVIESLRCVLQKSTTLPIVRLLRLPTTKFNHVV</sequence>
<proteinExistence type="predicted"/>
<name>A0A9P7VNL0_9AGAR</name>
<protein>
    <submittedName>
        <fullName evidence="1">Uncharacterized protein</fullName>
    </submittedName>
</protein>
<evidence type="ECO:0000313" key="1">
    <source>
        <dbReference type="EMBL" id="KAG7443186.1"/>
    </source>
</evidence>
<dbReference type="AlphaFoldDB" id="A0A9P7VNL0"/>
<comment type="caution">
    <text evidence="1">The sequence shown here is derived from an EMBL/GenBank/DDBJ whole genome shotgun (WGS) entry which is preliminary data.</text>
</comment>
<dbReference type="RefSeq" id="XP_043036686.1">
    <property type="nucleotide sequence ID" value="XM_043180541.1"/>
</dbReference>